<dbReference type="PRINTS" id="PR00738">
    <property type="entry name" value="GLHYDRLASE20"/>
</dbReference>
<dbReference type="InterPro" id="IPR015883">
    <property type="entry name" value="Glyco_hydro_20_cat"/>
</dbReference>
<dbReference type="SUPFAM" id="SSF50370">
    <property type="entry name" value="Ricin B-like lectins"/>
    <property type="match status" value="2"/>
</dbReference>
<protein>
    <recommendedName>
        <fullName evidence="3">beta-N-acetylhexosaminidase</fullName>
        <ecNumber evidence="3">3.2.1.52</ecNumber>
    </recommendedName>
</protein>
<keyword evidence="5" id="KW-0326">Glycosidase</keyword>
<dbReference type="EMBL" id="JAZEWV010000049">
    <property type="protein sequence ID" value="MEE4546614.1"/>
    <property type="molecule type" value="Genomic_DNA"/>
</dbReference>
<dbReference type="RefSeq" id="WP_330800335.1">
    <property type="nucleotide sequence ID" value="NZ_JAZEWV010000049.1"/>
</dbReference>
<evidence type="ECO:0000256" key="4">
    <source>
        <dbReference type="ARBA" id="ARBA00022801"/>
    </source>
</evidence>
<evidence type="ECO:0000313" key="7">
    <source>
        <dbReference type="EMBL" id="MEE4546614.1"/>
    </source>
</evidence>
<dbReference type="SMART" id="SM00458">
    <property type="entry name" value="RICIN"/>
    <property type="match status" value="2"/>
</dbReference>
<comment type="similarity">
    <text evidence="2">Belongs to the glycosyl hydrolase 20 family.</text>
</comment>
<evidence type="ECO:0000256" key="5">
    <source>
        <dbReference type="ARBA" id="ARBA00023295"/>
    </source>
</evidence>
<dbReference type="CDD" id="cd23451">
    <property type="entry name" value="beta-trefoil_Ricin_laminarinase"/>
    <property type="match status" value="2"/>
</dbReference>
<dbReference type="PANTHER" id="PTHR22600:SF57">
    <property type="entry name" value="BETA-N-ACETYLHEXOSAMINIDASE"/>
    <property type="match status" value="1"/>
</dbReference>
<dbReference type="InterPro" id="IPR015882">
    <property type="entry name" value="HEX_bac_N"/>
</dbReference>
<dbReference type="InterPro" id="IPR035992">
    <property type="entry name" value="Ricin_B-like_lectins"/>
</dbReference>
<dbReference type="SUPFAM" id="SSF55545">
    <property type="entry name" value="beta-N-acetylhexosaminidase-like domain"/>
    <property type="match status" value="1"/>
</dbReference>
<comment type="caution">
    <text evidence="7">The sequence shown here is derived from an EMBL/GenBank/DDBJ whole genome shotgun (WGS) entry which is preliminary data.</text>
</comment>
<dbReference type="CDD" id="cd06568">
    <property type="entry name" value="GH20_SpHex_like"/>
    <property type="match status" value="1"/>
</dbReference>
<dbReference type="Gene3D" id="2.80.10.50">
    <property type="match status" value="3"/>
</dbReference>
<sequence>MTGVQVLAGPPSAQAVTGSTMGGIVPQPVTVQPDTTVAYPLTASTAIHTDAASGAAAQIGAALAAVLRPSTGYALPVSSTTTTPASGISLLLSGAPASVGAQGYQLDVTATQVVIRAQQPAGLFAGVQTLRQILPPQIEAASVQPGPWSVPGGHILDYPRYGYRGAMLDVARHFFTVAQVERYIDQLSQYKIDYLHLHLTDDQGWRIAVNGWPDLTAIGGATGVGGRSGGFYTQADYQALVAYAAARYVTVVPEIDMPGHVGAALSSYPSLNCDGRSAPVYTGTEVGQSSLCMTQLPAAESFIDAVIGQLAALTPGPYLSIGGDEAHSTSASDYATYMTWAQQDVVRHGKKAIGWNQIVGSTLQPSTIAEDWDTSGSDPALAAAASKGTGLIMAPANRAYIDQKYTASTVVGLTWAGRTDVRTTYGWDPGGYLSGAPASAVAGVEAPLWSETATSTQDIDYLAFPRLPVVAELGWSPQSGHDVTAFSQRLAAQGPRWDVQGTRYYHSGQIAWPVGATGPTGPITSQEGSTCVDVTGGSAANGTPVEIRTCGGGSGQQWTIASDGTVRALGKCLDVASGGTAAGTPVQIYDCNGTAAQKWTQRNGTLLNPQSGRCLNVSTGTPADGGALQIANCADVRAQWFAPPAGTAGTGPSGPVTSKIAGKCMDVTGGTSLDATPVALYDCNGTPAQRWVIGDDGTLRSLGKCLAAAGGATAGGTKVQLATCDGTAGQQWQWNAGGGPGISGTASGLCLDDPAGSTANGTQLQLYACNGSTAQNWQAP</sequence>
<feature type="domain" description="Ricin B lectin" evidence="6">
    <location>
        <begin position="518"/>
        <end position="643"/>
    </location>
</feature>
<dbReference type="Pfam" id="PF00728">
    <property type="entry name" value="Glyco_hydro_20"/>
    <property type="match status" value="1"/>
</dbReference>
<organism evidence="7 8">
    <name type="scientific">Actinacidiphila polyblastidii</name>
    <dbReference type="NCBI Taxonomy" id="3110430"/>
    <lineage>
        <taxon>Bacteria</taxon>
        <taxon>Bacillati</taxon>
        <taxon>Actinomycetota</taxon>
        <taxon>Actinomycetes</taxon>
        <taxon>Kitasatosporales</taxon>
        <taxon>Streptomycetaceae</taxon>
        <taxon>Actinacidiphila</taxon>
    </lineage>
</organism>
<accession>A0ABU7PLA2</accession>
<evidence type="ECO:0000256" key="1">
    <source>
        <dbReference type="ARBA" id="ARBA00001231"/>
    </source>
</evidence>
<dbReference type="InterPro" id="IPR025705">
    <property type="entry name" value="Beta_hexosaminidase_sua/sub"/>
</dbReference>
<dbReference type="PANTHER" id="PTHR22600">
    <property type="entry name" value="BETA-HEXOSAMINIDASE"/>
    <property type="match status" value="1"/>
</dbReference>
<gene>
    <name evidence="7" type="ORF">V2S66_32205</name>
</gene>
<dbReference type="InterPro" id="IPR000772">
    <property type="entry name" value="Ricin_B_lectin"/>
</dbReference>
<keyword evidence="4" id="KW-0378">Hydrolase</keyword>
<evidence type="ECO:0000313" key="8">
    <source>
        <dbReference type="Proteomes" id="UP001344658"/>
    </source>
</evidence>
<reference evidence="7 8" key="1">
    <citation type="submission" date="2023-12" db="EMBL/GenBank/DDBJ databases">
        <title>Streptomyces sp. V4-01.</title>
        <authorList>
            <person name="Somphong A."/>
            <person name="Phongsopitanun W."/>
        </authorList>
    </citation>
    <scope>NUCLEOTIDE SEQUENCE [LARGE SCALE GENOMIC DNA]</scope>
    <source>
        <strain evidence="7 8">V4-01</strain>
    </source>
</reference>
<dbReference type="SUPFAM" id="SSF51445">
    <property type="entry name" value="(Trans)glycosidases"/>
    <property type="match status" value="1"/>
</dbReference>
<keyword evidence="8" id="KW-1185">Reference proteome</keyword>
<dbReference type="PROSITE" id="PS50231">
    <property type="entry name" value="RICIN_B_LECTIN"/>
    <property type="match status" value="2"/>
</dbReference>
<feature type="domain" description="Ricin B lectin" evidence="6">
    <location>
        <begin position="654"/>
        <end position="780"/>
    </location>
</feature>
<dbReference type="InterPro" id="IPR017853">
    <property type="entry name" value="GH"/>
</dbReference>
<evidence type="ECO:0000259" key="6">
    <source>
        <dbReference type="SMART" id="SM00458"/>
    </source>
</evidence>
<evidence type="ECO:0000256" key="2">
    <source>
        <dbReference type="ARBA" id="ARBA00006285"/>
    </source>
</evidence>
<comment type="catalytic activity">
    <reaction evidence="1">
        <text>Hydrolysis of terminal non-reducing N-acetyl-D-hexosamine residues in N-acetyl-beta-D-hexosaminides.</text>
        <dbReference type="EC" id="3.2.1.52"/>
    </reaction>
</comment>
<evidence type="ECO:0000256" key="3">
    <source>
        <dbReference type="ARBA" id="ARBA00012663"/>
    </source>
</evidence>
<dbReference type="Pfam" id="PF02838">
    <property type="entry name" value="Glyco_hydro_20b"/>
    <property type="match status" value="1"/>
</dbReference>
<dbReference type="Pfam" id="PF00652">
    <property type="entry name" value="Ricin_B_lectin"/>
    <property type="match status" value="2"/>
</dbReference>
<dbReference type="Proteomes" id="UP001344658">
    <property type="component" value="Unassembled WGS sequence"/>
</dbReference>
<name>A0ABU7PLA2_9ACTN</name>
<dbReference type="InterPro" id="IPR029018">
    <property type="entry name" value="Hex-like_dom2"/>
</dbReference>
<dbReference type="Gene3D" id="3.30.379.10">
    <property type="entry name" value="Chitobiase/beta-hexosaminidase domain 2-like"/>
    <property type="match status" value="1"/>
</dbReference>
<proteinExistence type="inferred from homology"/>
<dbReference type="EC" id="3.2.1.52" evidence="3"/>
<dbReference type="Gene3D" id="3.20.20.80">
    <property type="entry name" value="Glycosidases"/>
    <property type="match status" value="1"/>
</dbReference>